<reference evidence="4" key="1">
    <citation type="journal article" date="2014" name="Genome Announc.">
        <title>Draft genome sequence of the plant-pathogenic soil fungus Rhizoctonia solani anastomosis group 3 strain Rhs1AP.</title>
        <authorList>
            <person name="Cubeta M.A."/>
            <person name="Thomas E."/>
            <person name="Dean R.A."/>
            <person name="Jabaji S."/>
            <person name="Neate S.M."/>
            <person name="Tavantzis S."/>
            <person name="Toda T."/>
            <person name="Vilgalys R."/>
            <person name="Bharathan N."/>
            <person name="Fedorova-Abrams N."/>
            <person name="Pakala S.B."/>
            <person name="Pakala S.M."/>
            <person name="Zafar N."/>
            <person name="Joardar V."/>
            <person name="Losada L."/>
            <person name="Nierman W.C."/>
        </authorList>
    </citation>
    <scope>NUCLEOTIDE SEQUENCE [LARGE SCALE GENOMIC DNA]</scope>
    <source>
        <strain evidence="4">AG-3</strain>
    </source>
</reference>
<dbReference type="EMBL" id="JATN01000322">
    <property type="protein sequence ID" value="EUC55979.1"/>
    <property type="molecule type" value="Genomic_DNA"/>
</dbReference>
<evidence type="ECO:0000256" key="1">
    <source>
        <dbReference type="SAM" id="MobiDB-lite"/>
    </source>
</evidence>
<dbReference type="Proteomes" id="UP000030108">
    <property type="component" value="Unassembled WGS sequence"/>
</dbReference>
<keyword evidence="3" id="KW-0808">Transferase</keyword>
<dbReference type="SUPFAM" id="SSF56112">
    <property type="entry name" value="Protein kinase-like (PK-like)"/>
    <property type="match status" value="1"/>
</dbReference>
<dbReference type="PANTHER" id="PTHR38248">
    <property type="entry name" value="FUNK1 6"/>
    <property type="match status" value="1"/>
</dbReference>
<gene>
    <name evidence="3" type="ORF">RSOL_151140</name>
</gene>
<accession>X8J3A1</accession>
<proteinExistence type="predicted"/>
<dbReference type="OrthoDB" id="312874at2759"/>
<dbReference type="GO" id="GO:0016301">
    <property type="term" value="F:kinase activity"/>
    <property type="evidence" value="ECO:0007669"/>
    <property type="project" value="UniProtKB-KW"/>
</dbReference>
<comment type="caution">
    <text evidence="3">The sequence shown here is derived from an EMBL/GenBank/DDBJ whole genome shotgun (WGS) entry which is preliminary data.</text>
</comment>
<sequence length="424" mass="48796">MLQQSGTPKWTDIVMPMECSDRDDEWDKIDDHAKVMRSMHRVMRSDTRRRFVHGLTCKDTQARLWYHDRSDVVASQTLDINNDWKHLVRIVLCMLLAPPDRLGFDPDVDLLPSHGPDADPNYDIIIRNSETGETTTYRTLKMAFNFEIDDIDMWTDESRVAEHITLKEIREAQPSYAQYFLTPLDHGFAYFSVAAPDNTHKTLRRVELMPTNNILVTRSDNMSDWSQIILDAPRDTEDMSKSRQEGRSDSWYLSKHPLQHYRMIFKESGTPIQGLRDWTDIFMAIQGGWEGVHAMNLCGHFHRNVNARNILLVPSSDSLGQRGVIMDLHCAKKLDSQNAPRRVQMRAAEFMPTEAAYYEHHRLKDLRRATMNLHPDHASGSSSSDESQLGALPPFRHNQLHDMEVVVVAEGLLPSISESTHRPP</sequence>
<evidence type="ECO:0000259" key="2">
    <source>
        <dbReference type="Pfam" id="PF17667"/>
    </source>
</evidence>
<name>X8J3A1_9AGAM</name>
<evidence type="ECO:0000313" key="4">
    <source>
        <dbReference type="Proteomes" id="UP000030108"/>
    </source>
</evidence>
<feature type="domain" description="Fungal-type protein kinase" evidence="2">
    <location>
        <begin position="6"/>
        <end position="366"/>
    </location>
</feature>
<organism evidence="3 4">
    <name type="scientific">Rhizoctonia solani AG-3 Rhs1AP</name>
    <dbReference type="NCBI Taxonomy" id="1086054"/>
    <lineage>
        <taxon>Eukaryota</taxon>
        <taxon>Fungi</taxon>
        <taxon>Dikarya</taxon>
        <taxon>Basidiomycota</taxon>
        <taxon>Agaricomycotina</taxon>
        <taxon>Agaricomycetes</taxon>
        <taxon>Cantharellales</taxon>
        <taxon>Ceratobasidiaceae</taxon>
        <taxon>Rhizoctonia</taxon>
    </lineage>
</organism>
<dbReference type="PANTHER" id="PTHR38248:SF2">
    <property type="entry name" value="FUNK1 11"/>
    <property type="match status" value="1"/>
</dbReference>
<dbReference type="AlphaFoldDB" id="X8J3A1"/>
<feature type="region of interest" description="Disordered" evidence="1">
    <location>
        <begin position="373"/>
        <end position="393"/>
    </location>
</feature>
<evidence type="ECO:0000313" key="3">
    <source>
        <dbReference type="EMBL" id="EUC55979.1"/>
    </source>
</evidence>
<protein>
    <submittedName>
        <fullName evidence="3">Kinase domain protein, putative</fullName>
    </submittedName>
</protein>
<dbReference type="InterPro" id="IPR011009">
    <property type="entry name" value="Kinase-like_dom_sf"/>
</dbReference>
<dbReference type="InterPro" id="IPR040976">
    <property type="entry name" value="Pkinase_fungal"/>
</dbReference>
<dbReference type="Pfam" id="PF17667">
    <property type="entry name" value="Pkinase_fungal"/>
    <property type="match status" value="1"/>
</dbReference>
<keyword evidence="3" id="KW-0418">Kinase</keyword>